<sequence length="847" mass="95265">MKRPVHELTPGWLAAHCRFVDETWRRFPDHPDPSVSVRRPAEDELLAQPEITLRRYRQLQSVHILWQDLAGMSDIATTGCAISALARDCLELALVAAEHQVQKNCGELRDDRDRPLRLAVLGLGKLGGNELNFNSDIDIVFVHDGKGESTGPRRLDAGRYHQLVARELIRLLDTVTSHGRVWIVDARLRPFGDAGALVWSLLAMEQYFLTEGRTWERYAWLKAAPVAGDLDAGKRLLAAIEPFIYRRYLDYGIFDSLRELHARIEAGTRSHSGRDIKRGPDGIRAAEFLVQSQQILRGGRDRMLRVAGFLPGLEACAALGLIEAEPARELQQAYGFLRILENRLQAMTGRQGHHLPCETESLQCLAELMGHADPAALDKEIAGHQARIGARFSERFRAPANETAVPTGLWPPQDDLGEQLTRLGFENPDEAAKSLVQLDKRLTRRNLSAEGHRRLERLLPELLLATAAEPGADALLPELLRLIEQISRRSSYLSLLHERPQTLTRLVRVFSLSERVSAWITEAPQLLDDLLDPIHGLDLPALPASSSDELEESLNGLGRWRQAGFLRTALAELDERITPVEAAERLSLIAETILAEVLRLLDPPDSDIAVIGYGNLGARALHYESDLDLVFLHGTDPPPLRIAQRLISLMQMPLPGGRLFEIDTRLRPNGRAGMLISRVDSFGNYQDKQAWTWEHQALIRARWVNGSQALQDRFERIRQHVLCQQRDSHRVLTDLADMRARQQRDRSETPIKGLMTDIQYIAEAGVLCQAAKSPELIEVRRSDRQIDLLRRSGWLTGEQASGLIEAWNEAIQARHICWLQRHPDDVDLSAARRTVSAVWQSCFGRSG</sequence>
<evidence type="ECO:0000256" key="2">
    <source>
        <dbReference type="ARBA" id="ARBA00022695"/>
    </source>
</evidence>
<evidence type="ECO:0000259" key="8">
    <source>
        <dbReference type="Pfam" id="PF08335"/>
    </source>
</evidence>
<dbReference type="InterPro" id="IPR043519">
    <property type="entry name" value="NT_sf"/>
</dbReference>
<evidence type="ECO:0000256" key="4">
    <source>
        <dbReference type="ARBA" id="ARBA00022840"/>
    </source>
</evidence>
<reference evidence="9 10" key="1">
    <citation type="submission" date="2020-02" db="EMBL/GenBank/DDBJ databases">
        <authorList>
            <person name="Zhang X.-Y."/>
        </authorList>
    </citation>
    <scope>NUCLEOTIDE SEQUENCE [LARGE SCALE GENOMIC DNA]</scope>
    <source>
        <strain evidence="9 10">C33</strain>
    </source>
</reference>
<dbReference type="Gene3D" id="1.20.120.1510">
    <property type="match status" value="1"/>
</dbReference>
<feature type="domain" description="Glutamate-ammonia ligase adenylyltransferase repeated" evidence="7">
    <location>
        <begin position="43"/>
        <end position="237"/>
    </location>
</feature>
<comment type="caution">
    <text evidence="9">The sequence shown here is derived from an EMBL/GenBank/DDBJ whole genome shotgun (WGS) entry which is preliminary data.</text>
</comment>
<dbReference type="AlphaFoldDB" id="A0A845V7L9"/>
<keyword evidence="1 9" id="KW-0808">Transferase</keyword>
<dbReference type="EC" id="2.7.7.89" evidence="9"/>
<keyword evidence="4" id="KW-0067">ATP-binding</keyword>
<dbReference type="RefSeq" id="WP_164211321.1">
    <property type="nucleotide sequence ID" value="NZ_JAAGSC010000041.1"/>
</dbReference>
<dbReference type="Pfam" id="PF03710">
    <property type="entry name" value="GlnE"/>
    <property type="match status" value="2"/>
</dbReference>
<dbReference type="PANTHER" id="PTHR30621">
    <property type="entry name" value="GLUTAMINE SYNTHETASE ADENYLYLTRANSFERASE"/>
    <property type="match status" value="1"/>
</dbReference>
<evidence type="ECO:0000256" key="5">
    <source>
        <dbReference type="ARBA" id="ARBA00022842"/>
    </source>
</evidence>
<evidence type="ECO:0000256" key="6">
    <source>
        <dbReference type="ARBA" id="ARBA00023268"/>
    </source>
</evidence>
<dbReference type="SUPFAM" id="SSF81593">
    <property type="entry name" value="Nucleotidyltransferase substrate binding subunit/domain"/>
    <property type="match status" value="2"/>
</dbReference>
<dbReference type="CDD" id="cd05401">
    <property type="entry name" value="NT_GlnE_GlnD_like"/>
    <property type="match status" value="2"/>
</dbReference>
<dbReference type="PANTHER" id="PTHR30621:SF0">
    <property type="entry name" value="BIFUNCTIONAL GLUTAMINE SYNTHETASE ADENYLYLTRANSFERASE_ADENYLYL-REMOVING ENZYME"/>
    <property type="match status" value="1"/>
</dbReference>
<dbReference type="Pfam" id="PF08335">
    <property type="entry name" value="GlnD_UR_UTase"/>
    <property type="match status" value="1"/>
</dbReference>
<dbReference type="InterPro" id="IPR013546">
    <property type="entry name" value="PII_UdlTrfase/GS_AdlTrfase"/>
</dbReference>
<dbReference type="GO" id="GO:0016874">
    <property type="term" value="F:ligase activity"/>
    <property type="evidence" value="ECO:0007669"/>
    <property type="project" value="UniProtKB-KW"/>
</dbReference>
<dbReference type="InterPro" id="IPR005190">
    <property type="entry name" value="GlnE_rpt_dom"/>
</dbReference>
<feature type="domain" description="Glutamate-ammonia ligase adenylyltransferase repeated" evidence="7">
    <location>
        <begin position="504"/>
        <end position="716"/>
    </location>
</feature>
<evidence type="ECO:0000256" key="1">
    <source>
        <dbReference type="ARBA" id="ARBA00022679"/>
    </source>
</evidence>
<dbReference type="EMBL" id="JAAGSC010000041">
    <property type="protein sequence ID" value="NDY95925.1"/>
    <property type="molecule type" value="Genomic_DNA"/>
</dbReference>
<protein>
    <submittedName>
        <fullName evidence="9">Bifunctional [glutamate--ammonia ligase]-adenylyl-L-tyrosine phosphorylase/[glutamate--ammonia-ligase] adenylyltransferase</fullName>
        <ecNumber evidence="9">2.7.7.42</ecNumber>
        <ecNumber evidence="9">2.7.7.89</ecNumber>
    </submittedName>
</protein>
<dbReference type="EC" id="2.7.7.42" evidence="9"/>
<feature type="domain" description="PII-uridylyltransferase/Glutamine-synthetase adenylyltransferase" evidence="8">
    <location>
        <begin position="267"/>
        <end position="393"/>
    </location>
</feature>
<evidence type="ECO:0000313" key="9">
    <source>
        <dbReference type="EMBL" id="NDY95925.1"/>
    </source>
</evidence>
<keyword evidence="5" id="KW-0460">Magnesium</keyword>
<evidence type="ECO:0000259" key="7">
    <source>
        <dbReference type="Pfam" id="PF03710"/>
    </source>
</evidence>
<dbReference type="NCBIfam" id="NF008292">
    <property type="entry name" value="PRK11072.1"/>
    <property type="match status" value="1"/>
</dbReference>
<dbReference type="GO" id="GO:0005829">
    <property type="term" value="C:cytosol"/>
    <property type="evidence" value="ECO:0007669"/>
    <property type="project" value="TreeGrafter"/>
</dbReference>
<dbReference type="SUPFAM" id="SSF81301">
    <property type="entry name" value="Nucleotidyltransferase"/>
    <property type="match status" value="2"/>
</dbReference>
<keyword evidence="6" id="KW-0511">Multifunctional enzyme</keyword>
<dbReference type="GO" id="GO:0000820">
    <property type="term" value="P:regulation of glutamine family amino acid metabolic process"/>
    <property type="evidence" value="ECO:0007669"/>
    <property type="project" value="TreeGrafter"/>
</dbReference>
<gene>
    <name evidence="9" type="primary">glnE</name>
    <name evidence="9" type="ORF">G3I74_09305</name>
</gene>
<proteinExistence type="predicted"/>
<dbReference type="Gene3D" id="3.30.460.10">
    <property type="entry name" value="Beta Polymerase, domain 2"/>
    <property type="match status" value="2"/>
</dbReference>
<evidence type="ECO:0000256" key="3">
    <source>
        <dbReference type="ARBA" id="ARBA00022741"/>
    </source>
</evidence>
<dbReference type="Proteomes" id="UP000484885">
    <property type="component" value="Unassembled WGS sequence"/>
</dbReference>
<dbReference type="Gene3D" id="1.20.120.330">
    <property type="entry name" value="Nucleotidyltransferases domain 2"/>
    <property type="match status" value="2"/>
</dbReference>
<accession>A0A845V7L9</accession>
<dbReference type="GO" id="GO:0047388">
    <property type="term" value="F:[glutamine synthetase]-adenylyl-L-tyrosine phosphorylase activity"/>
    <property type="evidence" value="ECO:0007669"/>
    <property type="project" value="UniProtKB-EC"/>
</dbReference>
<dbReference type="GO" id="GO:0008882">
    <property type="term" value="F:[glutamate-ammonia-ligase] adenylyltransferase activity"/>
    <property type="evidence" value="ECO:0007669"/>
    <property type="project" value="UniProtKB-EC"/>
</dbReference>
<keyword evidence="3" id="KW-0547">Nucleotide-binding</keyword>
<evidence type="ECO:0000313" key="10">
    <source>
        <dbReference type="Proteomes" id="UP000484885"/>
    </source>
</evidence>
<keyword evidence="10" id="KW-1185">Reference proteome</keyword>
<dbReference type="GO" id="GO:0005524">
    <property type="term" value="F:ATP binding"/>
    <property type="evidence" value="ECO:0007669"/>
    <property type="project" value="UniProtKB-KW"/>
</dbReference>
<keyword evidence="9" id="KW-0436">Ligase</keyword>
<keyword evidence="2 9" id="KW-0548">Nucleotidyltransferase</keyword>
<name>A0A845V7L9_9GAMM</name>
<dbReference type="InterPro" id="IPR023057">
    <property type="entry name" value="GlnE"/>
</dbReference>
<organism evidence="9 10">
    <name type="scientific">Wenzhouxiangella limi</name>
    <dbReference type="NCBI Taxonomy" id="2707351"/>
    <lineage>
        <taxon>Bacteria</taxon>
        <taxon>Pseudomonadati</taxon>
        <taxon>Pseudomonadota</taxon>
        <taxon>Gammaproteobacteria</taxon>
        <taxon>Chromatiales</taxon>
        <taxon>Wenzhouxiangellaceae</taxon>
        <taxon>Wenzhouxiangella</taxon>
    </lineage>
</organism>